<dbReference type="Pfam" id="PF12248">
    <property type="entry name" value="Methyltransf_FA"/>
    <property type="match status" value="1"/>
</dbReference>
<dbReference type="Gene3D" id="3.30.710.10">
    <property type="entry name" value="Potassium Channel Kv1.1, Chain A"/>
    <property type="match status" value="1"/>
</dbReference>
<dbReference type="InterPro" id="IPR000421">
    <property type="entry name" value="FA58C"/>
</dbReference>
<dbReference type="OrthoDB" id="19132at2759"/>
<dbReference type="Proteomes" id="UP000030680">
    <property type="component" value="Unassembled WGS sequence"/>
</dbReference>
<dbReference type="PROSITE" id="PS50097">
    <property type="entry name" value="BTB"/>
    <property type="match status" value="1"/>
</dbReference>
<feature type="domain" description="F5/8 type C" evidence="1">
    <location>
        <begin position="798"/>
        <end position="951"/>
    </location>
</feature>
<protein>
    <submittedName>
        <fullName evidence="3">Ubiquitin-protein ligase isoform 2</fullName>
    </submittedName>
</protein>
<dbReference type="PROSITE" id="PS50022">
    <property type="entry name" value="FA58C_3"/>
    <property type="match status" value="1"/>
</dbReference>
<evidence type="ECO:0000259" key="1">
    <source>
        <dbReference type="PROSITE" id="PS50022"/>
    </source>
</evidence>
<dbReference type="Gene3D" id="2.60.120.260">
    <property type="entry name" value="Galactose-binding domain-like"/>
    <property type="match status" value="1"/>
</dbReference>
<keyword evidence="3" id="KW-0436">Ligase</keyword>
<dbReference type="Pfam" id="PF07707">
    <property type="entry name" value="BACK"/>
    <property type="match status" value="1"/>
</dbReference>
<dbReference type="SUPFAM" id="SSF54695">
    <property type="entry name" value="POZ domain"/>
    <property type="match status" value="1"/>
</dbReference>
<dbReference type="SMART" id="SM00225">
    <property type="entry name" value="BTB"/>
    <property type="match status" value="1"/>
</dbReference>
<evidence type="ECO:0000259" key="2">
    <source>
        <dbReference type="PROSITE" id="PS50097"/>
    </source>
</evidence>
<dbReference type="InterPro" id="IPR022041">
    <property type="entry name" value="Methyltransf_FA"/>
</dbReference>
<dbReference type="AlphaFoldDB" id="M2Y7G2"/>
<dbReference type="Gramene" id="EME31769">
    <property type="protein sequence ID" value="EME31769"/>
    <property type="gene ID" value="Gasu_11430"/>
</dbReference>
<name>M2Y7G2_GALSU</name>
<evidence type="ECO:0000313" key="3">
    <source>
        <dbReference type="EMBL" id="EME31769.1"/>
    </source>
</evidence>
<dbReference type="OMA" id="ISLWKHV"/>
<dbReference type="InterPro" id="IPR008979">
    <property type="entry name" value="Galactose-bd-like_sf"/>
</dbReference>
<keyword evidence="4" id="KW-1185">Reference proteome</keyword>
<feature type="domain" description="BTB" evidence="2">
    <location>
        <begin position="425"/>
        <end position="516"/>
    </location>
</feature>
<dbReference type="STRING" id="130081.M2Y7G2"/>
<dbReference type="InterPro" id="IPR011705">
    <property type="entry name" value="BACK"/>
</dbReference>
<organism evidence="3 4">
    <name type="scientific">Galdieria sulphuraria</name>
    <name type="common">Red alga</name>
    <dbReference type="NCBI Taxonomy" id="130081"/>
    <lineage>
        <taxon>Eukaryota</taxon>
        <taxon>Rhodophyta</taxon>
        <taxon>Bangiophyceae</taxon>
        <taxon>Galdieriales</taxon>
        <taxon>Galdieriaceae</taxon>
        <taxon>Galdieria</taxon>
    </lineage>
</organism>
<gene>
    <name evidence="3" type="ORF">Gasu_11430</name>
</gene>
<dbReference type="SMART" id="SM00875">
    <property type="entry name" value="BACK"/>
    <property type="match status" value="1"/>
</dbReference>
<dbReference type="eggNOG" id="KOG4441">
    <property type="taxonomic scope" value="Eukaryota"/>
</dbReference>
<reference evidence="4" key="1">
    <citation type="journal article" date="2013" name="Science">
        <title>Gene transfer from bacteria and archaea facilitated evolution of an extremophilic eukaryote.</title>
        <authorList>
            <person name="Schonknecht G."/>
            <person name="Chen W.H."/>
            <person name="Ternes C.M."/>
            <person name="Barbier G.G."/>
            <person name="Shrestha R.P."/>
            <person name="Stanke M."/>
            <person name="Brautigam A."/>
            <person name="Baker B.J."/>
            <person name="Banfield J.F."/>
            <person name="Garavito R.M."/>
            <person name="Carr K."/>
            <person name="Wilkerson C."/>
            <person name="Rensing S.A."/>
            <person name="Gagneul D."/>
            <person name="Dickenson N.E."/>
            <person name="Oesterhelt C."/>
            <person name="Lercher M.J."/>
            <person name="Weber A.P."/>
        </authorList>
    </citation>
    <scope>NUCLEOTIDE SEQUENCE [LARGE SCALE GENOMIC DNA]</scope>
    <source>
        <strain evidence="4">074W</strain>
    </source>
</reference>
<dbReference type="RefSeq" id="XP_005708289.1">
    <property type="nucleotide sequence ID" value="XM_005708232.1"/>
</dbReference>
<dbReference type="GO" id="GO:0016874">
    <property type="term" value="F:ligase activity"/>
    <property type="evidence" value="ECO:0007669"/>
    <property type="project" value="UniProtKB-KW"/>
</dbReference>
<evidence type="ECO:0000313" key="4">
    <source>
        <dbReference type="Proteomes" id="UP000030680"/>
    </source>
</evidence>
<sequence>MNMEHLLSLEHSHSFIQTWEGTVVVTGRKAKPLWLDGIQLPPSGSGVFSFEARGTSDIDVLFSSYPEKVSEDEQVELEENLHRADYEVVIGSHCNTRSVIRKRGVLRASSLVGVGKESADLNSFGSPSHSYYTTWDFERYWICIGEGLLAVGKGNLGESIFLYWEDPFPIRDALSVGISSWNRPVVFRFIELTPMPEGLVYRTREGCNRVCDLFVGSIYNFSGFFCDTCFESSDGALFPFHGCLVSSLSSRLALAIKEAHSLQTYRGGLMLSCFRIYNSFHLDVDYIVQGHRPIFLLNTSNSKCFTTIKKDFEKLPRVVLTSSMMVVAMFLQLLYGIGLDGKCFYDMKSMQSLLQVSTMCHQFIQECKELLKEWDLLHLFPVFGNNVSEHDQDLSVDKSYEHWRQHIIRLVPSHLKVLRETSWLSDVNLIISDSDEMSHIRKEEDELHLDRNAVQQPAMIPAHRIILACRSSYFQNMFSNGMRETFDDNVKLKDTNRISVERMLKIIYFDRLDDIEMNEESHFDSFQLHYYDLRTGDMFYNMELVRIAAIGLKKLVDKWNAGILANLSLKYRIYDLFQTASSFICSHFVEIMEQNDSLLDLEEECLLSILSRIDLICRSEDDVLSLVLKWLKQNSTNDKITKDVFSMIRWPFISADLKAKAELEYEQVFYWAKEVITKKSEKHLSQHYSLSDDGSNESSVLEQRYSDRQYSYDGDIGFSEIFEQPRTFDTRNVQVITVLPCRWIPPRFFSFEERDKWKSLRRDWSLLYGHVPRLKKGEVWIPFIPTQLSLGALFYLSCHSKYQLVGTRINPHKHGVVKISSSSGARFSRLENLVESGANRSSFALPDSSGLAWFSLDFGTKYELACSAYSLVHDGSESNFLRNWCLEGSKDGTQWSILKEHINDKSLQHPLQRSVWKIDNVMSQEFFRYFRILARSRGSRLNLGNLEFYGRLRSNEKLNA</sequence>
<dbReference type="Gene3D" id="1.25.40.420">
    <property type="match status" value="1"/>
</dbReference>
<dbReference type="EMBL" id="KB454490">
    <property type="protein sequence ID" value="EME31769.1"/>
    <property type="molecule type" value="Genomic_DNA"/>
</dbReference>
<dbReference type="eggNOG" id="KOG4276">
    <property type="taxonomic scope" value="Eukaryota"/>
</dbReference>
<proteinExistence type="predicted"/>
<dbReference type="GeneID" id="17090391"/>
<dbReference type="InterPro" id="IPR011333">
    <property type="entry name" value="SKP1/BTB/POZ_sf"/>
</dbReference>
<dbReference type="Pfam" id="PF00651">
    <property type="entry name" value="BTB"/>
    <property type="match status" value="1"/>
</dbReference>
<dbReference type="SUPFAM" id="SSF49785">
    <property type="entry name" value="Galactose-binding domain-like"/>
    <property type="match status" value="1"/>
</dbReference>
<dbReference type="PANTHER" id="PTHR47457">
    <property type="entry name" value="OS05G0345500 PROTEIN"/>
    <property type="match status" value="1"/>
</dbReference>
<accession>M2Y7G2</accession>
<dbReference type="InterPro" id="IPR000210">
    <property type="entry name" value="BTB/POZ_dom"/>
</dbReference>
<dbReference type="PANTHER" id="PTHR47457:SF1">
    <property type="entry name" value="BTB DOMAIN-CONTAINING PROTEIN-RELATED"/>
    <property type="match status" value="1"/>
</dbReference>